<dbReference type="HOGENOM" id="CLU_2424430_0_0_4"/>
<dbReference type="RefSeq" id="WP_011798073.1">
    <property type="nucleotide sequence ID" value="NC_008757.1"/>
</dbReference>
<sequence>MKPAANPQLPGVCTVRLDVPVRDARLAFERAYFSFHLAREGFSMARVVRKSGMDRTNVYRKLRQLGFEPDAGQWRLVPEMLQAGQCSLDAD</sequence>
<geneLocation type="plasmid" evidence="1 2">
    <name>pPNAP01</name>
</geneLocation>
<dbReference type="KEGG" id="pna:Pnap_4425"/>
<keyword evidence="1" id="KW-0614">Plasmid</keyword>
<dbReference type="AlphaFoldDB" id="A1VVM4"/>
<keyword evidence="2" id="KW-1185">Reference proteome</keyword>
<reference evidence="2" key="1">
    <citation type="journal article" date="2009" name="Environ. Microbiol.">
        <title>The genome of Polaromonas naphthalenivorans strain CJ2, isolated from coal tar-contaminated sediment, reveals physiological and metabolic versatility and evolution through extensive horizontal gene transfer.</title>
        <authorList>
            <person name="Yagi J.M."/>
            <person name="Sims D."/>
            <person name="Brettin T."/>
            <person name="Bruce D."/>
            <person name="Madsen E.L."/>
        </authorList>
    </citation>
    <scope>NUCLEOTIDE SEQUENCE [LARGE SCALE GENOMIC DNA]</scope>
    <source>
        <strain evidence="2">CJ2</strain>
        <plasmid evidence="2">Plasmid pPNAP01</plasmid>
    </source>
</reference>
<accession>A1VVM4</accession>
<dbReference type="SUPFAM" id="SSF46689">
    <property type="entry name" value="Homeodomain-like"/>
    <property type="match status" value="1"/>
</dbReference>
<gene>
    <name evidence="1" type="ordered locus">Pnap_4425</name>
</gene>
<dbReference type="EMBL" id="CP000530">
    <property type="protein sequence ID" value="ABM39702.1"/>
    <property type="molecule type" value="Genomic_DNA"/>
</dbReference>
<evidence type="ECO:0000313" key="2">
    <source>
        <dbReference type="Proteomes" id="UP000000644"/>
    </source>
</evidence>
<dbReference type="OrthoDB" id="9808843at2"/>
<name>A1VVM4_POLNA</name>
<protein>
    <submittedName>
        <fullName evidence="1">Response regulator receiver protein</fullName>
    </submittedName>
</protein>
<dbReference type="Gene3D" id="1.10.10.60">
    <property type="entry name" value="Homeodomain-like"/>
    <property type="match status" value="1"/>
</dbReference>
<evidence type="ECO:0000313" key="1">
    <source>
        <dbReference type="EMBL" id="ABM39702.1"/>
    </source>
</evidence>
<dbReference type="InterPro" id="IPR009057">
    <property type="entry name" value="Homeodomain-like_sf"/>
</dbReference>
<dbReference type="Proteomes" id="UP000000644">
    <property type="component" value="Plasmid pPNAP01"/>
</dbReference>
<organism evidence="1 2">
    <name type="scientific">Polaromonas naphthalenivorans (strain CJ2)</name>
    <dbReference type="NCBI Taxonomy" id="365044"/>
    <lineage>
        <taxon>Bacteria</taxon>
        <taxon>Pseudomonadati</taxon>
        <taxon>Pseudomonadota</taxon>
        <taxon>Betaproteobacteria</taxon>
        <taxon>Burkholderiales</taxon>
        <taxon>Comamonadaceae</taxon>
        <taxon>Polaromonas</taxon>
    </lineage>
</organism>
<proteinExistence type="predicted"/>